<dbReference type="Proteomes" id="UP000653411">
    <property type="component" value="Unassembled WGS sequence"/>
</dbReference>
<keyword evidence="2" id="KW-1185">Reference proteome</keyword>
<reference evidence="1" key="2">
    <citation type="submission" date="2020-09" db="EMBL/GenBank/DDBJ databases">
        <authorList>
            <person name="Sun Q."/>
            <person name="Zhou Y."/>
        </authorList>
    </citation>
    <scope>NUCLEOTIDE SEQUENCE</scope>
    <source>
        <strain evidence="1">CGMCC 4.7110</strain>
    </source>
</reference>
<gene>
    <name evidence="1" type="ORF">GCM10011578_084760</name>
</gene>
<proteinExistence type="predicted"/>
<dbReference type="AlphaFoldDB" id="A0A917XMA9"/>
<protein>
    <submittedName>
        <fullName evidence="1">Uncharacterized protein</fullName>
    </submittedName>
</protein>
<dbReference type="RefSeq" id="WP_189268275.1">
    <property type="nucleotide sequence ID" value="NZ_BMML01000029.1"/>
</dbReference>
<evidence type="ECO:0000313" key="1">
    <source>
        <dbReference type="EMBL" id="GGN38890.1"/>
    </source>
</evidence>
<evidence type="ECO:0000313" key="2">
    <source>
        <dbReference type="Proteomes" id="UP000653411"/>
    </source>
</evidence>
<comment type="caution">
    <text evidence="1">The sequence shown here is derived from an EMBL/GenBank/DDBJ whole genome shotgun (WGS) entry which is preliminary data.</text>
</comment>
<sequence length="147" mass="16667">MPDRDAVTSAASAARDQLPDLVGHLAFRLLYARAETFADALDDHPLSRPPTLLSAPDLHGSLREMLSVTGLLTVQDGELAFPHRTFMEYHAARHATRTREDRAWEIWHLLDSRWVRPPTWPFTRTTWSMCVVKVNLFPLFGFTACAP</sequence>
<dbReference type="EMBL" id="BMML01000029">
    <property type="protein sequence ID" value="GGN38890.1"/>
    <property type="molecule type" value="Genomic_DNA"/>
</dbReference>
<accession>A0A917XMA9</accession>
<name>A0A917XMA9_9ACTN</name>
<organism evidence="1 2">
    <name type="scientific">Streptomyces fuscichromogenes</name>
    <dbReference type="NCBI Taxonomy" id="1324013"/>
    <lineage>
        <taxon>Bacteria</taxon>
        <taxon>Bacillati</taxon>
        <taxon>Actinomycetota</taxon>
        <taxon>Actinomycetes</taxon>
        <taxon>Kitasatosporales</taxon>
        <taxon>Streptomycetaceae</taxon>
        <taxon>Streptomyces</taxon>
    </lineage>
</organism>
<reference evidence="1" key="1">
    <citation type="journal article" date="2014" name="Int. J. Syst. Evol. Microbiol.">
        <title>Complete genome sequence of Corynebacterium casei LMG S-19264T (=DSM 44701T), isolated from a smear-ripened cheese.</title>
        <authorList>
            <consortium name="US DOE Joint Genome Institute (JGI-PGF)"/>
            <person name="Walter F."/>
            <person name="Albersmeier A."/>
            <person name="Kalinowski J."/>
            <person name="Ruckert C."/>
        </authorList>
    </citation>
    <scope>NUCLEOTIDE SEQUENCE</scope>
    <source>
        <strain evidence="1">CGMCC 4.7110</strain>
    </source>
</reference>